<feature type="transmembrane region" description="Helical" evidence="3">
    <location>
        <begin position="21"/>
        <end position="48"/>
    </location>
</feature>
<keyword evidence="3" id="KW-1133">Transmembrane helix</keyword>
<dbReference type="GO" id="GO:0098793">
    <property type="term" value="C:presynapse"/>
    <property type="evidence" value="ECO:0007669"/>
    <property type="project" value="GOC"/>
</dbReference>
<dbReference type="Gene3D" id="2.60.40.150">
    <property type="entry name" value="C2 domain"/>
    <property type="match status" value="1"/>
</dbReference>
<evidence type="ECO:0000256" key="3">
    <source>
        <dbReference type="SAM" id="Phobius"/>
    </source>
</evidence>
<dbReference type="Pfam" id="PF00168">
    <property type="entry name" value="C2"/>
    <property type="match status" value="1"/>
</dbReference>
<gene>
    <name evidence="6" type="primary">LOC115829422</name>
</gene>
<dbReference type="RefSeq" id="XP_030649390.1">
    <property type="nucleotide sequence ID" value="XM_030793530.1"/>
</dbReference>
<dbReference type="GO" id="GO:0005544">
    <property type="term" value="F:calcium-dependent phospholipid binding"/>
    <property type="evidence" value="ECO:0007669"/>
    <property type="project" value="TreeGrafter"/>
</dbReference>
<feature type="region of interest" description="Disordered" evidence="2">
    <location>
        <begin position="175"/>
        <end position="263"/>
    </location>
</feature>
<feature type="compositionally biased region" description="Low complexity" evidence="2">
    <location>
        <begin position="243"/>
        <end position="263"/>
    </location>
</feature>
<dbReference type="GO" id="GO:0048791">
    <property type="term" value="P:calcium ion-regulated exocytosis of neurotransmitter"/>
    <property type="evidence" value="ECO:0007669"/>
    <property type="project" value="TreeGrafter"/>
</dbReference>
<evidence type="ECO:0000313" key="6">
    <source>
        <dbReference type="RefSeq" id="XP_030649390.1"/>
    </source>
</evidence>
<name>A0A6J2WYJ6_CHACN</name>
<dbReference type="OrthoDB" id="5915960at2759"/>
<reference evidence="6" key="1">
    <citation type="submission" date="2025-08" db="UniProtKB">
        <authorList>
            <consortium name="RefSeq"/>
        </authorList>
    </citation>
    <scope>IDENTIFICATION</scope>
</reference>
<dbReference type="GeneID" id="115829422"/>
<sequence>MDPCGSATRQSSETGQPLWQAVLFLFCKGMIEGVLVLLFIGLLVQVLITKHLEVHLQILLAVGLAIFCFCLVLGCIICWRRQKFDPFRDKELGLSPSSVPVDHVTMALSPSPSIDTLSIKQQYEELEGDVLDYPSLNSSSTPSEDDLTALPLPPHPCPLSELNEPRRSCFPLRRLSSPALPSMSSKPVVHGRTSMPSIPKLGLVAKTRRALDRRRSVSGESSVSSERSRLTLHSSPSLQGAPSSPHYGSSSSSSSSSRRSSVSGKPASSLQFTLLFSPSAGRLTVTVLGVFRKTPRRGGVTVHVSLPPVCPALVQGRRRSLNPEQQTQSFSMQVGTVEQLRTCTLRLAVFGRDFSGLRETAVGDLELSCAEVDWEPDKNIAFDRELNPVQRKLKKSLSSQEALGGCGDVVPAPRALGQIFILLQYQTLAHRIKVMVRKAEGLAKLTRMPGAPDHSVVINLCHEGKMISTKETRGAAGSNAVWNTPFLFDLPRGDITQLPLVLEFIIMQGHLYTKSSTLGRVLIGHEGPETGQSHWREMCSRGQVEIARWHAVRGDTL</sequence>
<protein>
    <submittedName>
        <fullName evidence="6">Synaptotagmin-4</fullName>
    </submittedName>
</protein>
<feature type="compositionally biased region" description="Polar residues" evidence="2">
    <location>
        <begin position="231"/>
        <end position="242"/>
    </location>
</feature>
<proteinExistence type="inferred from homology"/>
<dbReference type="GO" id="GO:0005886">
    <property type="term" value="C:plasma membrane"/>
    <property type="evidence" value="ECO:0007669"/>
    <property type="project" value="TreeGrafter"/>
</dbReference>
<keyword evidence="3" id="KW-0812">Transmembrane</keyword>
<dbReference type="SUPFAM" id="SSF49562">
    <property type="entry name" value="C2 domain (Calcium/lipid-binding domain, CaLB)"/>
    <property type="match status" value="1"/>
</dbReference>
<dbReference type="PANTHER" id="PTHR10024:SF351">
    <property type="entry name" value="SYNAPTOTAGMIN-4-LIKE"/>
    <property type="match status" value="1"/>
</dbReference>
<dbReference type="GO" id="GO:0030276">
    <property type="term" value="F:clathrin binding"/>
    <property type="evidence" value="ECO:0007669"/>
    <property type="project" value="TreeGrafter"/>
</dbReference>
<comment type="similarity">
    <text evidence="1">Belongs to the synaptotagmin family.</text>
</comment>
<dbReference type="Proteomes" id="UP000504632">
    <property type="component" value="Chromosome 2"/>
</dbReference>
<dbReference type="InterPro" id="IPR035892">
    <property type="entry name" value="C2_domain_sf"/>
</dbReference>
<dbReference type="GO" id="GO:0005509">
    <property type="term" value="F:calcium ion binding"/>
    <property type="evidence" value="ECO:0007669"/>
    <property type="project" value="TreeGrafter"/>
</dbReference>
<feature type="domain" description="C2" evidence="4">
    <location>
        <begin position="415"/>
        <end position="550"/>
    </location>
</feature>
<evidence type="ECO:0000313" key="5">
    <source>
        <dbReference type="Proteomes" id="UP000504632"/>
    </source>
</evidence>
<dbReference type="InterPro" id="IPR000008">
    <property type="entry name" value="C2_dom"/>
</dbReference>
<evidence type="ECO:0000259" key="4">
    <source>
        <dbReference type="PROSITE" id="PS50004"/>
    </source>
</evidence>
<feature type="region of interest" description="Disordered" evidence="2">
    <location>
        <begin position="134"/>
        <end position="158"/>
    </location>
</feature>
<dbReference type="GO" id="GO:0030424">
    <property type="term" value="C:axon"/>
    <property type="evidence" value="ECO:0007669"/>
    <property type="project" value="TreeGrafter"/>
</dbReference>
<evidence type="ECO:0000256" key="2">
    <source>
        <dbReference type="SAM" id="MobiDB-lite"/>
    </source>
</evidence>
<dbReference type="InParanoid" id="A0A6J2WYJ6"/>
<keyword evidence="5" id="KW-1185">Reference proteome</keyword>
<dbReference type="PANTHER" id="PTHR10024">
    <property type="entry name" value="SYNAPTOTAGMIN"/>
    <property type="match status" value="1"/>
</dbReference>
<feature type="transmembrane region" description="Helical" evidence="3">
    <location>
        <begin position="54"/>
        <end position="79"/>
    </location>
</feature>
<accession>A0A6J2WYJ6</accession>
<dbReference type="GO" id="GO:0006906">
    <property type="term" value="P:vesicle fusion"/>
    <property type="evidence" value="ECO:0007669"/>
    <property type="project" value="TreeGrafter"/>
</dbReference>
<dbReference type="GO" id="GO:0070382">
    <property type="term" value="C:exocytic vesicle"/>
    <property type="evidence" value="ECO:0007669"/>
    <property type="project" value="TreeGrafter"/>
</dbReference>
<dbReference type="GO" id="GO:0001786">
    <property type="term" value="F:phosphatidylserine binding"/>
    <property type="evidence" value="ECO:0007669"/>
    <property type="project" value="TreeGrafter"/>
</dbReference>
<dbReference type="GO" id="GO:0000149">
    <property type="term" value="F:SNARE binding"/>
    <property type="evidence" value="ECO:0007669"/>
    <property type="project" value="TreeGrafter"/>
</dbReference>
<organism evidence="5 6">
    <name type="scientific">Chanos chanos</name>
    <name type="common">Milkfish</name>
    <name type="synonym">Mugil chanos</name>
    <dbReference type="NCBI Taxonomy" id="29144"/>
    <lineage>
        <taxon>Eukaryota</taxon>
        <taxon>Metazoa</taxon>
        <taxon>Chordata</taxon>
        <taxon>Craniata</taxon>
        <taxon>Vertebrata</taxon>
        <taxon>Euteleostomi</taxon>
        <taxon>Actinopterygii</taxon>
        <taxon>Neopterygii</taxon>
        <taxon>Teleostei</taxon>
        <taxon>Ostariophysi</taxon>
        <taxon>Gonorynchiformes</taxon>
        <taxon>Chanidae</taxon>
        <taxon>Chanos</taxon>
    </lineage>
</organism>
<dbReference type="AlphaFoldDB" id="A0A6J2WYJ6"/>
<keyword evidence="3" id="KW-0472">Membrane</keyword>
<evidence type="ECO:0000256" key="1">
    <source>
        <dbReference type="ARBA" id="ARBA00006996"/>
    </source>
</evidence>
<dbReference type="PROSITE" id="PS50004">
    <property type="entry name" value="C2"/>
    <property type="match status" value="1"/>
</dbReference>